<protein>
    <submittedName>
        <fullName evidence="3">Uncharacterized protein</fullName>
    </submittedName>
</protein>
<comment type="caution">
    <text evidence="3">The sequence shown here is derived from an EMBL/GenBank/DDBJ whole genome shotgun (WGS) entry which is preliminary data.</text>
</comment>
<organism evidence="3 4">
    <name type="scientific">Penicillium cataractarum</name>
    <dbReference type="NCBI Taxonomy" id="2100454"/>
    <lineage>
        <taxon>Eukaryota</taxon>
        <taxon>Fungi</taxon>
        <taxon>Dikarya</taxon>
        <taxon>Ascomycota</taxon>
        <taxon>Pezizomycotina</taxon>
        <taxon>Eurotiomycetes</taxon>
        <taxon>Eurotiomycetidae</taxon>
        <taxon>Eurotiales</taxon>
        <taxon>Aspergillaceae</taxon>
        <taxon>Penicillium</taxon>
    </lineage>
</organism>
<sequence length="133" mass="14505">MPITSEPQGSFFGHLFHAIWAAVSTFFDTTWFLTSSLFGALFEVMLPATIAAAIVGGVVLAAILAVVYIVNWMGCIQFEFGAEKTGTSSSKAAGDGSDAVLVDVTNDKRRVEIEIEFLEELLRAKREKLEKLE</sequence>
<dbReference type="Proteomes" id="UP001147782">
    <property type="component" value="Unassembled WGS sequence"/>
</dbReference>
<gene>
    <name evidence="3" type="ORF">N7496_002648</name>
</gene>
<keyword evidence="4" id="KW-1185">Reference proteome</keyword>
<keyword evidence="2" id="KW-0472">Membrane</keyword>
<reference evidence="3" key="1">
    <citation type="submission" date="2022-11" db="EMBL/GenBank/DDBJ databases">
        <authorList>
            <person name="Petersen C."/>
        </authorList>
    </citation>
    <scope>NUCLEOTIDE SEQUENCE</scope>
    <source>
        <strain evidence="3">IBT 29864</strain>
    </source>
</reference>
<keyword evidence="2" id="KW-0812">Transmembrane</keyword>
<dbReference type="AlphaFoldDB" id="A0A9W9SLN1"/>
<dbReference type="OrthoDB" id="10479415at2759"/>
<reference evidence="3" key="2">
    <citation type="journal article" date="2023" name="IMA Fungus">
        <title>Comparative genomic study of the Penicillium genus elucidates a diverse pangenome and 15 lateral gene transfer events.</title>
        <authorList>
            <person name="Petersen C."/>
            <person name="Sorensen T."/>
            <person name="Nielsen M.R."/>
            <person name="Sondergaard T.E."/>
            <person name="Sorensen J.L."/>
            <person name="Fitzpatrick D.A."/>
            <person name="Frisvad J.C."/>
            <person name="Nielsen K.L."/>
        </authorList>
    </citation>
    <scope>NUCLEOTIDE SEQUENCE</scope>
    <source>
        <strain evidence="3">IBT 29864</strain>
    </source>
</reference>
<dbReference type="EMBL" id="JAPZBS010000002">
    <property type="protein sequence ID" value="KAJ5380220.1"/>
    <property type="molecule type" value="Genomic_DNA"/>
</dbReference>
<evidence type="ECO:0000313" key="3">
    <source>
        <dbReference type="EMBL" id="KAJ5380220.1"/>
    </source>
</evidence>
<dbReference type="GeneID" id="81434756"/>
<evidence type="ECO:0000256" key="1">
    <source>
        <dbReference type="SAM" id="Coils"/>
    </source>
</evidence>
<dbReference type="RefSeq" id="XP_056557791.1">
    <property type="nucleotide sequence ID" value="XM_056695579.1"/>
</dbReference>
<keyword evidence="2" id="KW-1133">Transmembrane helix</keyword>
<feature type="transmembrane region" description="Helical" evidence="2">
    <location>
        <begin position="45"/>
        <end position="70"/>
    </location>
</feature>
<accession>A0A9W9SLN1</accession>
<feature type="coiled-coil region" evidence="1">
    <location>
        <begin position="101"/>
        <end position="128"/>
    </location>
</feature>
<proteinExistence type="predicted"/>
<evidence type="ECO:0000256" key="2">
    <source>
        <dbReference type="SAM" id="Phobius"/>
    </source>
</evidence>
<feature type="transmembrane region" description="Helical" evidence="2">
    <location>
        <begin position="12"/>
        <end position="33"/>
    </location>
</feature>
<evidence type="ECO:0000313" key="4">
    <source>
        <dbReference type="Proteomes" id="UP001147782"/>
    </source>
</evidence>
<name>A0A9W9SLN1_9EURO</name>
<keyword evidence="1" id="KW-0175">Coiled coil</keyword>